<dbReference type="InterPro" id="IPR006527">
    <property type="entry name" value="F-box-assoc_dom_typ1"/>
</dbReference>
<dbReference type="SUPFAM" id="SSF81383">
    <property type="entry name" value="F-box domain"/>
    <property type="match status" value="1"/>
</dbReference>
<dbReference type="NCBIfam" id="TIGR01640">
    <property type="entry name" value="F_box_assoc_1"/>
    <property type="match status" value="1"/>
</dbReference>
<name>A0A9K3H463_HELAN</name>
<evidence type="ECO:0000259" key="1">
    <source>
        <dbReference type="Pfam" id="PF07734"/>
    </source>
</evidence>
<keyword evidence="3" id="KW-1185">Reference proteome</keyword>
<dbReference type="PANTHER" id="PTHR31672">
    <property type="entry name" value="BNACNNG10540D PROTEIN"/>
    <property type="match status" value="1"/>
</dbReference>
<proteinExistence type="predicted"/>
<accession>A0A9K3H463</accession>
<dbReference type="Pfam" id="PF07734">
    <property type="entry name" value="FBA_1"/>
    <property type="match status" value="1"/>
</dbReference>
<comment type="caution">
    <text evidence="2">The sequence shown here is derived from an EMBL/GenBank/DDBJ whole genome shotgun (WGS) entry which is preliminary data.</text>
</comment>
<dbReference type="Gramene" id="mRNA:HanXRQr2_Chr15g0704571">
    <property type="protein sequence ID" value="CDS:HanXRQr2_Chr15g0704571.1"/>
    <property type="gene ID" value="HanXRQr2_Chr15g0704571"/>
</dbReference>
<gene>
    <name evidence="2" type="ORF">HanXRQr2_Chr15g0704571</name>
</gene>
<dbReference type="InterPro" id="IPR036047">
    <property type="entry name" value="F-box-like_dom_sf"/>
</dbReference>
<feature type="domain" description="F-box associated beta-propeller type 1" evidence="1">
    <location>
        <begin position="93"/>
        <end position="252"/>
    </location>
</feature>
<evidence type="ECO:0000313" key="2">
    <source>
        <dbReference type="EMBL" id="KAF5765508.1"/>
    </source>
</evidence>
<evidence type="ECO:0000313" key="3">
    <source>
        <dbReference type="Proteomes" id="UP000215914"/>
    </source>
</evidence>
<dbReference type="EMBL" id="MNCJ02000330">
    <property type="protein sequence ID" value="KAF5765508.1"/>
    <property type="molecule type" value="Genomic_DNA"/>
</dbReference>
<dbReference type="InterPro" id="IPR017451">
    <property type="entry name" value="F-box-assoc_interact_dom"/>
</dbReference>
<protein>
    <submittedName>
        <fullName evidence="2">F-box associated interaction domain, F-box-like domain superfamily</fullName>
    </submittedName>
</protein>
<dbReference type="AlphaFoldDB" id="A0A9K3H463"/>
<dbReference type="OrthoDB" id="591557at2759"/>
<dbReference type="InterPro" id="IPR050796">
    <property type="entry name" value="SCF_F-box_component"/>
</dbReference>
<organism evidence="2 3">
    <name type="scientific">Helianthus annuus</name>
    <name type="common">Common sunflower</name>
    <dbReference type="NCBI Taxonomy" id="4232"/>
    <lineage>
        <taxon>Eukaryota</taxon>
        <taxon>Viridiplantae</taxon>
        <taxon>Streptophyta</taxon>
        <taxon>Embryophyta</taxon>
        <taxon>Tracheophyta</taxon>
        <taxon>Spermatophyta</taxon>
        <taxon>Magnoliopsida</taxon>
        <taxon>eudicotyledons</taxon>
        <taxon>Gunneridae</taxon>
        <taxon>Pentapetalae</taxon>
        <taxon>asterids</taxon>
        <taxon>campanulids</taxon>
        <taxon>Asterales</taxon>
        <taxon>Asteraceae</taxon>
        <taxon>Asteroideae</taxon>
        <taxon>Heliantheae alliance</taxon>
        <taxon>Heliantheae</taxon>
        <taxon>Helianthus</taxon>
    </lineage>
</organism>
<reference evidence="2" key="2">
    <citation type="submission" date="2020-06" db="EMBL/GenBank/DDBJ databases">
        <title>Helianthus annuus Genome sequencing and assembly Release 2.</title>
        <authorList>
            <person name="Gouzy J."/>
            <person name="Langlade N."/>
            <person name="Munos S."/>
        </authorList>
    </citation>
    <scope>NUCLEOTIDE SEQUENCE</scope>
    <source>
        <tissue evidence="2">Leaves</tissue>
    </source>
</reference>
<dbReference type="Proteomes" id="UP000215914">
    <property type="component" value="Unassembled WGS sequence"/>
</dbReference>
<dbReference type="PANTHER" id="PTHR31672:SF13">
    <property type="entry name" value="F-BOX PROTEIN CPR30-LIKE"/>
    <property type="match status" value="1"/>
</dbReference>
<sequence>MTLGVEVIGFGILTRLPAKDATRCKSVYKEWCALLSTQPFKREHCSRLLLPPNQKTLLTHLLICSVYPIDFKTGDYGTPTDIQFPFPPGLKGIGTLAHLDGLLCVSLQPTHDLALWNPTTTRYKLLSTPAGQGLYNNVTDAVGLYKGPSDDYNVLHIKRSIGVTTTQIYSRRFGTWRQIPFDTKPEYATRMFIWSHGTLCGNTLYFTISESWDVFINVVIAFNTITEKIIKIPFPRFPPTSIYEGVLTSVEDSLQMLLIITSGGHLTAIAGTASSQHHQ</sequence>
<reference evidence="2" key="1">
    <citation type="journal article" date="2017" name="Nature">
        <title>The sunflower genome provides insights into oil metabolism, flowering and Asterid evolution.</title>
        <authorList>
            <person name="Badouin H."/>
            <person name="Gouzy J."/>
            <person name="Grassa C.J."/>
            <person name="Murat F."/>
            <person name="Staton S.E."/>
            <person name="Cottret L."/>
            <person name="Lelandais-Briere C."/>
            <person name="Owens G.L."/>
            <person name="Carrere S."/>
            <person name="Mayjonade B."/>
            <person name="Legrand L."/>
            <person name="Gill N."/>
            <person name="Kane N.C."/>
            <person name="Bowers J.E."/>
            <person name="Hubner S."/>
            <person name="Bellec A."/>
            <person name="Berard A."/>
            <person name="Berges H."/>
            <person name="Blanchet N."/>
            <person name="Boniface M.C."/>
            <person name="Brunel D."/>
            <person name="Catrice O."/>
            <person name="Chaidir N."/>
            <person name="Claudel C."/>
            <person name="Donnadieu C."/>
            <person name="Faraut T."/>
            <person name="Fievet G."/>
            <person name="Helmstetter N."/>
            <person name="King M."/>
            <person name="Knapp S.J."/>
            <person name="Lai Z."/>
            <person name="Le Paslier M.C."/>
            <person name="Lippi Y."/>
            <person name="Lorenzon L."/>
            <person name="Mandel J.R."/>
            <person name="Marage G."/>
            <person name="Marchand G."/>
            <person name="Marquand E."/>
            <person name="Bret-Mestries E."/>
            <person name="Morien E."/>
            <person name="Nambeesan S."/>
            <person name="Nguyen T."/>
            <person name="Pegot-Espagnet P."/>
            <person name="Pouilly N."/>
            <person name="Raftis F."/>
            <person name="Sallet E."/>
            <person name="Schiex T."/>
            <person name="Thomas J."/>
            <person name="Vandecasteele C."/>
            <person name="Vares D."/>
            <person name="Vear F."/>
            <person name="Vautrin S."/>
            <person name="Crespi M."/>
            <person name="Mangin B."/>
            <person name="Burke J.M."/>
            <person name="Salse J."/>
            <person name="Munos S."/>
            <person name="Vincourt P."/>
            <person name="Rieseberg L.H."/>
            <person name="Langlade N.B."/>
        </authorList>
    </citation>
    <scope>NUCLEOTIDE SEQUENCE</scope>
    <source>
        <tissue evidence="2">Leaves</tissue>
    </source>
</reference>